<evidence type="ECO:0000313" key="1">
    <source>
        <dbReference type="EMBL" id="KON87486.1"/>
    </source>
</evidence>
<protein>
    <submittedName>
        <fullName evidence="1">Uncharacterized protein</fullName>
    </submittedName>
</protein>
<evidence type="ECO:0000313" key="2">
    <source>
        <dbReference type="Proteomes" id="UP000037109"/>
    </source>
</evidence>
<accession>A0A0M0GDI7</accession>
<dbReference type="PATRIC" id="fig|1459.3.peg.2597"/>
<dbReference type="STRING" id="1459.AF332_12040"/>
<proteinExistence type="predicted"/>
<dbReference type="Proteomes" id="UP000037109">
    <property type="component" value="Unassembled WGS sequence"/>
</dbReference>
<reference evidence="2" key="1">
    <citation type="submission" date="2015-07" db="EMBL/GenBank/DDBJ databases">
        <title>Fjat-10036 dsm4.</title>
        <authorList>
            <person name="Liu B."/>
            <person name="Wang J."/>
            <person name="Zhu Y."/>
            <person name="Liu G."/>
            <person name="Chen Q."/>
            <person name="Chen Z."/>
            <person name="Lan J."/>
            <person name="Che J."/>
            <person name="Ge C."/>
            <person name="Shi H."/>
            <person name="Pan Z."/>
            <person name="Liu X."/>
        </authorList>
    </citation>
    <scope>NUCLEOTIDE SEQUENCE [LARGE SCALE GENOMIC DNA]</scope>
    <source>
        <strain evidence="2">DSM 4</strain>
    </source>
</reference>
<organism evidence="1 2">
    <name type="scientific">Sporosarcina globispora</name>
    <name type="common">Bacillus globisporus</name>
    <dbReference type="NCBI Taxonomy" id="1459"/>
    <lineage>
        <taxon>Bacteria</taxon>
        <taxon>Bacillati</taxon>
        <taxon>Bacillota</taxon>
        <taxon>Bacilli</taxon>
        <taxon>Bacillales</taxon>
        <taxon>Caryophanaceae</taxon>
        <taxon>Sporosarcina</taxon>
    </lineage>
</organism>
<dbReference type="EMBL" id="LGUF01000007">
    <property type="protein sequence ID" value="KON87486.1"/>
    <property type="molecule type" value="Genomic_DNA"/>
</dbReference>
<sequence length="85" mass="9922">MEKPIGKITKDEFDYIELFVQHEQLYKEFQCANSVAVDLFDICIEMLNDPKISKETLDKIIPKLNTVNEILNRGYEWGVVKDTVN</sequence>
<dbReference type="RefSeq" id="WP_053434844.1">
    <property type="nucleotide sequence ID" value="NZ_LGUF01000007.1"/>
</dbReference>
<comment type="caution">
    <text evidence="1">The sequence shown here is derived from an EMBL/GenBank/DDBJ whole genome shotgun (WGS) entry which is preliminary data.</text>
</comment>
<gene>
    <name evidence="1" type="ORF">AF332_12040</name>
</gene>
<keyword evidence="2" id="KW-1185">Reference proteome</keyword>
<dbReference type="AlphaFoldDB" id="A0A0M0GDI7"/>
<name>A0A0M0GDI7_SPOGL</name>